<evidence type="ECO:0000313" key="2">
    <source>
        <dbReference type="Proteomes" id="UP001605036"/>
    </source>
</evidence>
<name>A0ABD1Y7B1_9MARC</name>
<comment type="caution">
    <text evidence="1">The sequence shown here is derived from an EMBL/GenBank/DDBJ whole genome shotgun (WGS) entry which is preliminary data.</text>
</comment>
<proteinExistence type="predicted"/>
<dbReference type="Proteomes" id="UP001605036">
    <property type="component" value="Unassembled WGS sequence"/>
</dbReference>
<sequence length="72" mass="8274">MILSESSDSDLEDVPSKRFRSLEEEVANVNKGGRQKSKHSETWAEHLWQDWLKAEGKPCSLSIADHYESEKL</sequence>
<accession>A0ABD1Y7B1</accession>
<gene>
    <name evidence="1" type="ORF">R1flu_002840</name>
</gene>
<organism evidence="1 2">
    <name type="scientific">Riccia fluitans</name>
    <dbReference type="NCBI Taxonomy" id="41844"/>
    <lineage>
        <taxon>Eukaryota</taxon>
        <taxon>Viridiplantae</taxon>
        <taxon>Streptophyta</taxon>
        <taxon>Embryophyta</taxon>
        <taxon>Marchantiophyta</taxon>
        <taxon>Marchantiopsida</taxon>
        <taxon>Marchantiidae</taxon>
        <taxon>Marchantiales</taxon>
        <taxon>Ricciaceae</taxon>
        <taxon>Riccia</taxon>
    </lineage>
</organism>
<reference evidence="1 2" key="1">
    <citation type="submission" date="2024-09" db="EMBL/GenBank/DDBJ databases">
        <title>Chromosome-scale assembly of Riccia fluitans.</title>
        <authorList>
            <person name="Paukszto L."/>
            <person name="Sawicki J."/>
            <person name="Karawczyk K."/>
            <person name="Piernik-Szablinska J."/>
            <person name="Szczecinska M."/>
            <person name="Mazdziarz M."/>
        </authorList>
    </citation>
    <scope>NUCLEOTIDE SEQUENCE [LARGE SCALE GENOMIC DNA]</scope>
    <source>
        <strain evidence="1">Rf_01</strain>
        <tissue evidence="1">Aerial parts of the thallus</tissue>
    </source>
</reference>
<dbReference type="EMBL" id="JBHFFA010000006">
    <property type="protein sequence ID" value="KAL2622635.1"/>
    <property type="molecule type" value="Genomic_DNA"/>
</dbReference>
<dbReference type="AlphaFoldDB" id="A0ABD1Y7B1"/>
<evidence type="ECO:0000313" key="1">
    <source>
        <dbReference type="EMBL" id="KAL2622635.1"/>
    </source>
</evidence>
<protein>
    <submittedName>
        <fullName evidence="1">Uncharacterized protein</fullName>
    </submittedName>
</protein>
<keyword evidence="2" id="KW-1185">Reference proteome</keyword>